<protein>
    <submittedName>
        <fullName evidence="1">2469_t:CDS:1</fullName>
    </submittedName>
</protein>
<organism evidence="1 2">
    <name type="scientific">Ambispora gerdemannii</name>
    <dbReference type="NCBI Taxonomy" id="144530"/>
    <lineage>
        <taxon>Eukaryota</taxon>
        <taxon>Fungi</taxon>
        <taxon>Fungi incertae sedis</taxon>
        <taxon>Mucoromycota</taxon>
        <taxon>Glomeromycotina</taxon>
        <taxon>Glomeromycetes</taxon>
        <taxon>Archaeosporales</taxon>
        <taxon>Ambisporaceae</taxon>
        <taxon>Ambispora</taxon>
    </lineage>
</organism>
<dbReference type="AlphaFoldDB" id="A0A9N9G687"/>
<evidence type="ECO:0000313" key="2">
    <source>
        <dbReference type="Proteomes" id="UP000789831"/>
    </source>
</evidence>
<dbReference type="SUPFAM" id="SSF52058">
    <property type="entry name" value="L domain-like"/>
    <property type="match status" value="1"/>
</dbReference>
<dbReference type="Proteomes" id="UP000789831">
    <property type="component" value="Unassembled WGS sequence"/>
</dbReference>
<evidence type="ECO:0000313" key="1">
    <source>
        <dbReference type="EMBL" id="CAG8580275.1"/>
    </source>
</evidence>
<accession>A0A9N9G687</accession>
<sequence length="188" mass="21268">MRWVPRIKKLNLSFNNLRGFVNSEVPSLTHLDVRSNALTNLDLRGARDLVELNCSNNTSLTNFSFPSFAKLNSFDCLDTKLIKSDTTSSNPETKATSAVSTETVYLNNPALTMGLGAEIIFYERLVTGSNYSKLIMEEQAFRYYLSDYTKEITEELPKLKAISDIEKQSNETSFAHRKYCAKLDNLIT</sequence>
<proteinExistence type="predicted"/>
<keyword evidence="2" id="KW-1185">Reference proteome</keyword>
<dbReference type="OrthoDB" id="204638at2759"/>
<gene>
    <name evidence="1" type="ORF">AGERDE_LOCUS8086</name>
</gene>
<dbReference type="EMBL" id="CAJVPL010001621">
    <property type="protein sequence ID" value="CAG8580275.1"/>
    <property type="molecule type" value="Genomic_DNA"/>
</dbReference>
<comment type="caution">
    <text evidence="1">The sequence shown here is derived from an EMBL/GenBank/DDBJ whole genome shotgun (WGS) entry which is preliminary data.</text>
</comment>
<name>A0A9N9G687_9GLOM</name>
<dbReference type="InterPro" id="IPR032675">
    <property type="entry name" value="LRR_dom_sf"/>
</dbReference>
<reference evidence="1" key="1">
    <citation type="submission" date="2021-06" db="EMBL/GenBank/DDBJ databases">
        <authorList>
            <person name="Kallberg Y."/>
            <person name="Tangrot J."/>
            <person name="Rosling A."/>
        </authorList>
    </citation>
    <scope>NUCLEOTIDE SEQUENCE</scope>
    <source>
        <strain evidence="1">MT106</strain>
    </source>
</reference>
<dbReference type="Gene3D" id="3.80.10.10">
    <property type="entry name" value="Ribonuclease Inhibitor"/>
    <property type="match status" value="1"/>
</dbReference>